<dbReference type="AlphaFoldDB" id="A0AA38GXH0"/>
<keyword evidence="2" id="KW-1185">Reference proteome</keyword>
<feature type="non-terminal residue" evidence="1">
    <location>
        <position position="1"/>
    </location>
</feature>
<organism evidence="1 2">
    <name type="scientific">Taxus chinensis</name>
    <name type="common">Chinese yew</name>
    <name type="synonym">Taxus wallichiana var. chinensis</name>
    <dbReference type="NCBI Taxonomy" id="29808"/>
    <lineage>
        <taxon>Eukaryota</taxon>
        <taxon>Viridiplantae</taxon>
        <taxon>Streptophyta</taxon>
        <taxon>Embryophyta</taxon>
        <taxon>Tracheophyta</taxon>
        <taxon>Spermatophyta</taxon>
        <taxon>Pinopsida</taxon>
        <taxon>Pinidae</taxon>
        <taxon>Conifers II</taxon>
        <taxon>Cupressales</taxon>
        <taxon>Taxaceae</taxon>
        <taxon>Taxus</taxon>
    </lineage>
</organism>
<sequence length="60" mass="6164">IAPTGTGNLCNVGENVLGDVRCVLVGDPKQLPAAVNSKATGMLKLVEAFVSASNRQVVQL</sequence>
<protein>
    <submittedName>
        <fullName evidence="1">Uncharacterized protein</fullName>
    </submittedName>
</protein>
<gene>
    <name evidence="1" type="ORF">KI387_003035</name>
</gene>
<comment type="caution">
    <text evidence="1">The sequence shown here is derived from an EMBL/GenBank/DDBJ whole genome shotgun (WGS) entry which is preliminary data.</text>
</comment>
<name>A0AA38GXH0_TAXCH</name>
<dbReference type="Proteomes" id="UP000824469">
    <property type="component" value="Unassembled WGS sequence"/>
</dbReference>
<evidence type="ECO:0000313" key="1">
    <source>
        <dbReference type="EMBL" id="KAH9330927.1"/>
    </source>
</evidence>
<proteinExistence type="predicted"/>
<reference evidence="1 2" key="1">
    <citation type="journal article" date="2021" name="Nat. Plants">
        <title>The Taxus genome provides insights into paclitaxel biosynthesis.</title>
        <authorList>
            <person name="Xiong X."/>
            <person name="Gou J."/>
            <person name="Liao Q."/>
            <person name="Li Y."/>
            <person name="Zhou Q."/>
            <person name="Bi G."/>
            <person name="Li C."/>
            <person name="Du R."/>
            <person name="Wang X."/>
            <person name="Sun T."/>
            <person name="Guo L."/>
            <person name="Liang H."/>
            <person name="Lu P."/>
            <person name="Wu Y."/>
            <person name="Zhang Z."/>
            <person name="Ro D.K."/>
            <person name="Shang Y."/>
            <person name="Huang S."/>
            <person name="Yan J."/>
        </authorList>
    </citation>
    <scope>NUCLEOTIDE SEQUENCE [LARGE SCALE GENOMIC DNA]</scope>
    <source>
        <strain evidence="1">Ta-2019</strain>
    </source>
</reference>
<feature type="non-terminal residue" evidence="1">
    <location>
        <position position="60"/>
    </location>
</feature>
<accession>A0AA38GXH0</accession>
<evidence type="ECO:0000313" key="2">
    <source>
        <dbReference type="Proteomes" id="UP000824469"/>
    </source>
</evidence>
<dbReference type="EMBL" id="JAHRHJ020000001">
    <property type="protein sequence ID" value="KAH9330927.1"/>
    <property type="molecule type" value="Genomic_DNA"/>
</dbReference>